<dbReference type="Proteomes" id="UP000318422">
    <property type="component" value="Unassembled WGS sequence"/>
</dbReference>
<gene>
    <name evidence="1" type="ORF">ZRA01_18530</name>
</gene>
<evidence type="ECO:0008006" key="3">
    <source>
        <dbReference type="Google" id="ProtNLM"/>
    </source>
</evidence>
<accession>A0A4Y4CYZ7</accession>
<organism evidence="1 2">
    <name type="scientific">Zoogloea ramigera</name>
    <dbReference type="NCBI Taxonomy" id="350"/>
    <lineage>
        <taxon>Bacteria</taxon>
        <taxon>Pseudomonadati</taxon>
        <taxon>Pseudomonadota</taxon>
        <taxon>Betaproteobacteria</taxon>
        <taxon>Rhodocyclales</taxon>
        <taxon>Zoogloeaceae</taxon>
        <taxon>Zoogloea</taxon>
    </lineage>
</organism>
<comment type="caution">
    <text evidence="1">The sequence shown here is derived from an EMBL/GenBank/DDBJ whole genome shotgun (WGS) entry which is preliminary data.</text>
</comment>
<proteinExistence type="predicted"/>
<dbReference type="AlphaFoldDB" id="A0A4Y4CYZ7"/>
<sequence>MFRYADKSSGLLFSSQGLSDLTAKLAKALRDEIDSIDSNRLLNTAPADLASYLAEKYRLDPPALRRDEWSAEESETKFDVSRDQNRWISDRSRPFYVPSQKIDVEVPFDGDPDLFYVRPNQFSLSPPRAAVRGGSLFLSFEIPQGEDRDVRSEADRSLAEIEQYLSRIHGEADQYNRSLSYEAETAVSNRRARLLANQGRAAALGIPLKKRSGTPSTYALPDVRRRIVPTLPPATSVPYEPEPVIDAEHYEHVLSVVQNMVQVMERSPSSFAYMGEEALRDHFLVQLNGQFEGRATGETFNASGKTDVLLRENGRNVFIAECKFWKGPKHYEATIDQLLGYSSWRDAKTAILVFNRGTSASTVLNGVRERTEAHPNWKRTVDWKHESGCRYIFHHPGDRNRELTVTVLVFDVPSPSCTG</sequence>
<evidence type="ECO:0000313" key="2">
    <source>
        <dbReference type="Proteomes" id="UP000318422"/>
    </source>
</evidence>
<dbReference type="OrthoDB" id="5447244at2"/>
<protein>
    <recommendedName>
        <fullName evidence="3">Restriction endonuclease</fullName>
    </recommendedName>
</protein>
<dbReference type="EMBL" id="BJNV01000027">
    <property type="protein sequence ID" value="GEC95780.1"/>
    <property type="molecule type" value="Genomic_DNA"/>
</dbReference>
<name>A0A4Y4CYZ7_ZOORA</name>
<keyword evidence="2" id="KW-1185">Reference proteome</keyword>
<evidence type="ECO:0000313" key="1">
    <source>
        <dbReference type="EMBL" id="GEC95780.1"/>
    </source>
</evidence>
<dbReference type="RefSeq" id="WP_141351549.1">
    <property type="nucleotide sequence ID" value="NZ_BJNV01000027.1"/>
</dbReference>
<reference evidence="1 2" key="1">
    <citation type="submission" date="2019-06" db="EMBL/GenBank/DDBJ databases">
        <title>Whole genome shotgun sequence of Zoogloea ramigera NBRC 15342.</title>
        <authorList>
            <person name="Hosoyama A."/>
            <person name="Uohara A."/>
            <person name="Ohji S."/>
            <person name="Ichikawa N."/>
        </authorList>
    </citation>
    <scope>NUCLEOTIDE SEQUENCE [LARGE SCALE GENOMIC DNA]</scope>
    <source>
        <strain evidence="1 2">NBRC 15342</strain>
    </source>
</reference>